<proteinExistence type="predicted"/>
<feature type="domain" description="Mammalian cell entry C-terminal" evidence="2">
    <location>
        <begin position="115"/>
        <end position="289"/>
    </location>
</feature>
<dbReference type="RefSeq" id="WP_072752749.1">
    <property type="nucleotide sequence ID" value="NZ_FOAW01000001.1"/>
</dbReference>
<dbReference type="Proteomes" id="UP000198677">
    <property type="component" value="Unassembled WGS sequence"/>
</dbReference>
<dbReference type="InterPro" id="IPR052336">
    <property type="entry name" value="MlaD_Phospholipid_Transporter"/>
</dbReference>
<feature type="domain" description="Mce/MlaD" evidence="1">
    <location>
        <begin position="33"/>
        <end position="107"/>
    </location>
</feature>
<evidence type="ECO:0000313" key="3">
    <source>
        <dbReference type="EMBL" id="SEK31628.1"/>
    </source>
</evidence>
<dbReference type="InterPro" id="IPR024516">
    <property type="entry name" value="Mce_C"/>
</dbReference>
<name>A0A1H7G0H6_9NOCA</name>
<dbReference type="Pfam" id="PF11887">
    <property type="entry name" value="Mce4_CUP1"/>
    <property type="match status" value="1"/>
</dbReference>
<evidence type="ECO:0000313" key="4">
    <source>
        <dbReference type="Proteomes" id="UP000198677"/>
    </source>
</evidence>
<evidence type="ECO:0000259" key="2">
    <source>
        <dbReference type="Pfam" id="PF11887"/>
    </source>
</evidence>
<dbReference type="InterPro" id="IPR005693">
    <property type="entry name" value="Mce"/>
</dbReference>
<dbReference type="EMBL" id="FOAW01000001">
    <property type="protein sequence ID" value="SEK31628.1"/>
    <property type="molecule type" value="Genomic_DNA"/>
</dbReference>
<dbReference type="InterPro" id="IPR003399">
    <property type="entry name" value="Mce/MlaD"/>
</dbReference>
<dbReference type="NCBIfam" id="TIGR00996">
    <property type="entry name" value="Mtu_fam_mce"/>
    <property type="match status" value="1"/>
</dbReference>
<sequence>MITWRRMAVGGVGLALAVAVAVSGYLAVDHFRHYRVTAYFTSVTGLYVGDDVRVVGVDVGKVTGIDPEGDRMRVRLELDRSVPVAADAKAVIVAQSLVSARFVQLTPAVTEDSTPALADGAEIGLDRTAVPVEWDRVKQELGRAAEALGPNGDDRGPAANLLDGAGTALQGNGAALGESVVELSRAMSTLSGSGGDLFGTIRGLQAFTTALAASNEQIVQFQGRLATVTGVLAESRTQLAPALAQLDTAIADVQRFVAQNRAGLTGQVRKLADVSQVLVDKKDGLEKVLHLGPTALSNYYNVYRPAQGAMVGVPAFQNIGNPIDLICGGIAGLANETSEKGAELCAQYLGPLLNTVRANYPDLSLNPTRALGATPDQLVYSEPQLKPAAAGTSMPALTMPTVPVPPNLAELMTPGRSTR</sequence>
<keyword evidence="4" id="KW-1185">Reference proteome</keyword>
<accession>A0A1H7G0H6</accession>
<evidence type="ECO:0000259" key="1">
    <source>
        <dbReference type="Pfam" id="PF02470"/>
    </source>
</evidence>
<organism evidence="3 4">
    <name type="scientific">Rhodococcus maanshanensis</name>
    <dbReference type="NCBI Taxonomy" id="183556"/>
    <lineage>
        <taxon>Bacteria</taxon>
        <taxon>Bacillati</taxon>
        <taxon>Actinomycetota</taxon>
        <taxon>Actinomycetes</taxon>
        <taxon>Mycobacteriales</taxon>
        <taxon>Nocardiaceae</taxon>
        <taxon>Rhodococcus</taxon>
    </lineage>
</organism>
<gene>
    <name evidence="3" type="ORF">SAMN05444583_101339</name>
</gene>
<dbReference type="AlphaFoldDB" id="A0A1H7G0H6"/>
<dbReference type="GO" id="GO:0005576">
    <property type="term" value="C:extracellular region"/>
    <property type="evidence" value="ECO:0007669"/>
    <property type="project" value="TreeGrafter"/>
</dbReference>
<dbReference type="OrthoDB" id="4516955at2"/>
<dbReference type="Pfam" id="PF02470">
    <property type="entry name" value="MlaD"/>
    <property type="match status" value="1"/>
</dbReference>
<dbReference type="PANTHER" id="PTHR33371">
    <property type="entry name" value="INTERMEMBRANE PHOSPHOLIPID TRANSPORT SYSTEM BINDING PROTEIN MLAD-RELATED"/>
    <property type="match status" value="1"/>
</dbReference>
<reference evidence="4" key="1">
    <citation type="submission" date="2016-10" db="EMBL/GenBank/DDBJ databases">
        <authorList>
            <person name="Varghese N."/>
            <person name="Submissions S."/>
        </authorList>
    </citation>
    <scope>NUCLEOTIDE SEQUENCE [LARGE SCALE GENOMIC DNA]</scope>
    <source>
        <strain evidence="4">DSM 44675</strain>
    </source>
</reference>
<dbReference type="PANTHER" id="PTHR33371:SF4">
    <property type="entry name" value="INTERMEMBRANE PHOSPHOLIPID TRANSPORT SYSTEM BINDING PROTEIN MLAD"/>
    <property type="match status" value="1"/>
</dbReference>
<protein>
    <submittedName>
        <fullName evidence="3">Phospholipid/cholesterol/gamma-HCH transport system substrate-binding protein</fullName>
    </submittedName>
</protein>